<protein>
    <recommendedName>
        <fullName evidence="4">Beta-xylosidase C-terminal Concanavalin A-like domain-containing protein</fullName>
    </recommendedName>
</protein>
<gene>
    <name evidence="2" type="ORF">A2968_01095</name>
</gene>
<keyword evidence="1" id="KW-0812">Transmembrane</keyword>
<feature type="transmembrane region" description="Helical" evidence="1">
    <location>
        <begin position="12"/>
        <end position="31"/>
    </location>
</feature>
<evidence type="ECO:0000313" key="2">
    <source>
        <dbReference type="EMBL" id="OGG33527.1"/>
    </source>
</evidence>
<evidence type="ECO:0000256" key="1">
    <source>
        <dbReference type="SAM" id="Phobius"/>
    </source>
</evidence>
<dbReference type="STRING" id="1798391.A2968_01095"/>
<dbReference type="EMBL" id="MFJU01000039">
    <property type="protein sequence ID" value="OGG33527.1"/>
    <property type="molecule type" value="Genomic_DNA"/>
</dbReference>
<comment type="caution">
    <text evidence="2">The sequence shown here is derived from an EMBL/GenBank/DDBJ whole genome shotgun (WGS) entry which is preliminary data.</text>
</comment>
<reference evidence="2 3" key="1">
    <citation type="journal article" date="2016" name="Nat. Commun.">
        <title>Thousands of microbial genomes shed light on interconnected biogeochemical processes in an aquifer system.</title>
        <authorList>
            <person name="Anantharaman K."/>
            <person name="Brown C.T."/>
            <person name="Hug L.A."/>
            <person name="Sharon I."/>
            <person name="Castelle C.J."/>
            <person name="Probst A.J."/>
            <person name="Thomas B.C."/>
            <person name="Singh A."/>
            <person name="Wilkins M.J."/>
            <person name="Karaoz U."/>
            <person name="Brodie E.L."/>
            <person name="Williams K.H."/>
            <person name="Hubbard S.S."/>
            <person name="Banfield J.F."/>
        </authorList>
    </citation>
    <scope>NUCLEOTIDE SEQUENCE [LARGE SCALE GENOMIC DNA]</scope>
</reference>
<keyword evidence="1" id="KW-0472">Membrane</keyword>
<organism evidence="2 3">
    <name type="scientific">Candidatus Gottesmanbacteria bacterium RIFCSPLOWO2_01_FULL_42_22</name>
    <dbReference type="NCBI Taxonomy" id="1798391"/>
    <lineage>
        <taxon>Bacteria</taxon>
        <taxon>Candidatus Gottesmaniibacteriota</taxon>
    </lineage>
</organism>
<dbReference type="AlphaFoldDB" id="A0A1F6BAJ6"/>
<accession>A0A1F6BAJ6</accession>
<evidence type="ECO:0008006" key="4">
    <source>
        <dbReference type="Google" id="ProtNLM"/>
    </source>
</evidence>
<sequence length="418" mass="46765">MDKNEIDRLIQQYAPFILIALTVLFGGYLMFKKGIFTLPTFGKKEKAVDIGNKNVVDILFADEEYKLSYGAVPADSLVNIAKFDKSETWQGEGSLEEGATRDESVISIIDRDRQKAEVYLFKPLNLAAVGLFKLTVNLKTEPDDLESFNILFSDKDLNNYYRFPATNLTEGMNFLSIPKHRFFLSNTAESNDETKKATSSAANIPFTWDKVERVQLELVSRPGTKANLEVGWLRGEKEELFDKEWQWDGYEHFLNLATAQDGKTTLYSYNIGKGVATLKKVGSVKDFSFSTKITAMRPGSIGLFVRGDYKTGFGYYFAVGGLDSNEWSVTKYYLASGSPKTSALINGQISNFAFSKDQPFWLKATLRDNSLTYYFSLDNKDFTKLGNVTDNTFDAGGVGIAVAPNGAGFFDDFNLLTK</sequence>
<dbReference type="Proteomes" id="UP000176228">
    <property type="component" value="Unassembled WGS sequence"/>
</dbReference>
<evidence type="ECO:0000313" key="3">
    <source>
        <dbReference type="Proteomes" id="UP000176228"/>
    </source>
</evidence>
<keyword evidence="1" id="KW-1133">Transmembrane helix</keyword>
<proteinExistence type="predicted"/>
<dbReference type="SUPFAM" id="SSF82171">
    <property type="entry name" value="DPP6 N-terminal domain-like"/>
    <property type="match status" value="1"/>
</dbReference>
<name>A0A1F6BAJ6_9BACT</name>
<dbReference type="Gene3D" id="2.60.120.560">
    <property type="entry name" value="Exo-inulinase, domain 1"/>
    <property type="match status" value="1"/>
</dbReference>